<dbReference type="RefSeq" id="WP_149472411.1">
    <property type="nucleotide sequence ID" value="NZ_QOKW01000048.1"/>
</dbReference>
<comment type="caution">
    <text evidence="2">The sequence shown here is derived from an EMBL/GenBank/DDBJ whole genome shotgun (WGS) entry which is preliminary data.</text>
</comment>
<accession>A0A9W7NEU2</accession>
<feature type="region of interest" description="Disordered" evidence="1">
    <location>
        <begin position="172"/>
        <end position="205"/>
    </location>
</feature>
<sequence>MIIKTTQRGEAAWLSAHLTRTDANEAVTIIDGRGVVALDVHVALRQFEAQWRIANSRARDFLVHASISPAQPLSNDQWTDAWGLYEEQHGLFGQPYIEVEHAKPGDSGRPSHRHRAYLRIRPDGRAVHLGHSFQANEVVARLCELRFGHPLTKGAHNRAVVAHLEQHGYSDEAGQLRGLTERRRPRAGRSEAEAQQESRSGSRKATAAECAAAAWRLADSPLARRAALAEAGFILARGDRRNAVLAVDATGEAWALHRLLAAGERGAWTAARVRKDLEGVVDALPTVEELRGRLREGVGAEKARSPSEETSGPAAHLVTSPAERKEPVAPAPVDDADSYWPTEPDDVAPTRPSPAPIVCRLGAGATIMAPDAADDVAAPEMRDMEGHASPPAPPWSTAPSSPTTATVPMKPPSDDRRVPEPSASPPPTSVRVVTPAPRRTRQTADTGELRSGAMASRRATSKTEAGEGAWTGVSPPHPTQQQSKVEVKRSVTTSGRSDPGSATWAHPHDGIGPVTPSSTLGSDRHMNAPHPLDKRQHDPIPPLEPALRGSVRADDRGRRFQEPNSNPLSSEETRRRDAHSLKLATRRIRDLAATAPRRAAPTPVQAPAGMPPLPSDDPIMRLLASYVGALMDWWAARQRHGGDAADAPPRRRLDEAWRALLAAARAWLSGKGIGEGAEQVQTLLTREISRNHQVARDAHERWLDRMYPPSAAGVDLVDRTFNGTAPVGHRATSEPRMGPEREPTGP</sequence>
<dbReference type="AlphaFoldDB" id="A0A9W7NEU2"/>
<keyword evidence="3" id="KW-1185">Reference proteome</keyword>
<feature type="compositionally biased region" description="Low complexity" evidence="1">
    <location>
        <begin position="397"/>
        <end position="406"/>
    </location>
</feature>
<name>A0A9W7NEU2_9PROT</name>
<feature type="compositionally biased region" description="Basic and acidic residues" evidence="1">
    <location>
        <begin position="522"/>
        <end position="538"/>
    </location>
</feature>
<evidence type="ECO:0000313" key="3">
    <source>
        <dbReference type="Proteomes" id="UP000480854"/>
    </source>
</evidence>
<evidence type="ECO:0000313" key="2">
    <source>
        <dbReference type="EMBL" id="KAA0675878.1"/>
    </source>
</evidence>
<dbReference type="Proteomes" id="UP000480854">
    <property type="component" value="Unassembled WGS sequence"/>
</dbReference>
<feature type="compositionally biased region" description="Basic and acidic residues" evidence="1">
    <location>
        <begin position="295"/>
        <end position="307"/>
    </location>
</feature>
<feature type="region of interest" description="Disordered" evidence="1">
    <location>
        <begin position="382"/>
        <end position="577"/>
    </location>
</feature>
<organism evidence="2 3">
    <name type="scientific">Roseomonas genomospecies 6</name>
    <dbReference type="NCBI Taxonomy" id="214106"/>
    <lineage>
        <taxon>Bacteria</taxon>
        <taxon>Pseudomonadati</taxon>
        <taxon>Pseudomonadota</taxon>
        <taxon>Alphaproteobacteria</taxon>
        <taxon>Acetobacterales</taxon>
        <taxon>Roseomonadaceae</taxon>
        <taxon>Roseomonas</taxon>
    </lineage>
</organism>
<reference evidence="2 3" key="1">
    <citation type="submission" date="2018-07" db="EMBL/GenBank/DDBJ databases">
        <title>Genome sequence of Azospirillum sp. ATCC 49961.</title>
        <authorList>
            <person name="Sant'Anna F.H."/>
            <person name="Baldani J.I."/>
            <person name="Zilli J.E."/>
            <person name="Reis V.M."/>
            <person name="Hartmann A."/>
            <person name="Cruz L."/>
            <person name="de Souza E.M."/>
            <person name="de Oliveira Pedrosa F."/>
            <person name="Passaglia L.M.P."/>
        </authorList>
    </citation>
    <scope>NUCLEOTIDE SEQUENCE [LARGE SCALE GENOMIC DNA]</scope>
    <source>
        <strain evidence="2 3">ATCC 49961</strain>
    </source>
</reference>
<feature type="compositionally biased region" description="Polar residues" evidence="1">
    <location>
        <begin position="479"/>
        <end position="496"/>
    </location>
</feature>
<feature type="compositionally biased region" description="Basic and acidic residues" evidence="1">
    <location>
        <begin position="731"/>
        <end position="746"/>
    </location>
</feature>
<evidence type="ECO:0000256" key="1">
    <source>
        <dbReference type="SAM" id="MobiDB-lite"/>
    </source>
</evidence>
<feature type="region of interest" description="Disordered" evidence="1">
    <location>
        <begin position="295"/>
        <end position="355"/>
    </location>
</feature>
<dbReference type="EMBL" id="QOKW01000048">
    <property type="protein sequence ID" value="KAA0675878.1"/>
    <property type="molecule type" value="Genomic_DNA"/>
</dbReference>
<protein>
    <submittedName>
        <fullName evidence="2">Uncharacterized protein</fullName>
    </submittedName>
</protein>
<feature type="compositionally biased region" description="Basic and acidic residues" evidence="1">
    <location>
        <begin position="551"/>
        <end position="561"/>
    </location>
</feature>
<gene>
    <name evidence="2" type="ORF">DS843_29540</name>
</gene>
<feature type="region of interest" description="Disordered" evidence="1">
    <location>
        <begin position="721"/>
        <end position="746"/>
    </location>
</feature>
<feature type="compositionally biased region" description="Low complexity" evidence="1">
    <location>
        <begin position="592"/>
        <end position="608"/>
    </location>
</feature>
<feature type="region of interest" description="Disordered" evidence="1">
    <location>
        <begin position="591"/>
        <end position="613"/>
    </location>
</feature>
<dbReference type="OrthoDB" id="1826980at2"/>
<proteinExistence type="predicted"/>